<sequence length="123" mass="13827">MSLSGLIPVEAQTLRQPHYAIVAEPHDQRPGAITRPANQADREWRRTRRTPELRTTVNGPQSRPFVAPRYDAYGRRRNVPGRPDTLDQYGRARLGRPSVTVVPSGPTVRADAATRINQLAPRR</sequence>
<keyword evidence="3" id="KW-1185">Reference proteome</keyword>
<dbReference type="RefSeq" id="WP_309388267.1">
    <property type="nucleotide sequence ID" value="NZ_JADBEO010000002.1"/>
</dbReference>
<evidence type="ECO:0000313" key="3">
    <source>
        <dbReference type="Proteomes" id="UP001181622"/>
    </source>
</evidence>
<dbReference type="EMBL" id="JADBEO010000002">
    <property type="protein sequence ID" value="MDR4305214.1"/>
    <property type="molecule type" value="Genomic_DNA"/>
</dbReference>
<protein>
    <submittedName>
        <fullName evidence="2">Uncharacterized protein</fullName>
    </submittedName>
</protein>
<accession>A0ABU1DAS9</accession>
<organism evidence="2 3">
    <name type="scientific">Chelatococcus sambhunathii</name>
    <dbReference type="NCBI Taxonomy" id="363953"/>
    <lineage>
        <taxon>Bacteria</taxon>
        <taxon>Pseudomonadati</taxon>
        <taxon>Pseudomonadota</taxon>
        <taxon>Alphaproteobacteria</taxon>
        <taxon>Hyphomicrobiales</taxon>
        <taxon>Chelatococcaceae</taxon>
        <taxon>Chelatococcus</taxon>
    </lineage>
</organism>
<feature type="region of interest" description="Disordered" evidence="1">
    <location>
        <begin position="26"/>
        <end position="67"/>
    </location>
</feature>
<evidence type="ECO:0000313" key="2">
    <source>
        <dbReference type="EMBL" id="MDR4305214.1"/>
    </source>
</evidence>
<name>A0ABU1DAS9_9HYPH</name>
<feature type="region of interest" description="Disordered" evidence="1">
    <location>
        <begin position="97"/>
        <end position="123"/>
    </location>
</feature>
<dbReference type="Proteomes" id="UP001181622">
    <property type="component" value="Unassembled WGS sequence"/>
</dbReference>
<feature type="compositionally biased region" description="Low complexity" evidence="1">
    <location>
        <begin position="97"/>
        <end position="109"/>
    </location>
</feature>
<comment type="caution">
    <text evidence="2">The sequence shown here is derived from an EMBL/GenBank/DDBJ whole genome shotgun (WGS) entry which is preliminary data.</text>
</comment>
<reference evidence="2" key="1">
    <citation type="submission" date="2020-10" db="EMBL/GenBank/DDBJ databases">
        <authorList>
            <person name="Abbas A."/>
            <person name="Razzaq R."/>
            <person name="Waqas M."/>
            <person name="Abbas N."/>
            <person name="Nielsen T.K."/>
            <person name="Hansen L.H."/>
            <person name="Hussain S."/>
            <person name="Shahid M."/>
        </authorList>
    </citation>
    <scope>NUCLEOTIDE SEQUENCE</scope>
    <source>
        <strain evidence="2">S14</strain>
    </source>
</reference>
<proteinExistence type="predicted"/>
<evidence type="ECO:0000256" key="1">
    <source>
        <dbReference type="SAM" id="MobiDB-lite"/>
    </source>
</evidence>
<feature type="compositionally biased region" description="Basic and acidic residues" evidence="1">
    <location>
        <begin position="40"/>
        <end position="52"/>
    </location>
</feature>
<gene>
    <name evidence="2" type="ORF">IHQ68_01055</name>
</gene>